<dbReference type="Gene3D" id="3.40.50.300">
    <property type="entry name" value="P-loop containing nucleotide triphosphate hydrolases"/>
    <property type="match status" value="1"/>
</dbReference>
<dbReference type="InterPro" id="IPR050921">
    <property type="entry name" value="T4SS_GSP_E_ATPase"/>
</dbReference>
<dbReference type="InterPro" id="IPR027417">
    <property type="entry name" value="P-loop_NTPase"/>
</dbReference>
<dbReference type="InterPro" id="IPR001482">
    <property type="entry name" value="T2SS/T4SS_dom"/>
</dbReference>
<sequence>MRADGPGSFRCQTLWRHSGGLGNSARASAQCARARRCGRDGGACVRHRRQMMWQIVGPNGVTNATGGVAVPLPEAPAPPATAPRHAGVGATVGAAAHHAVRAVTAVDAVRPVNFGPLKQLAADPRVTDILVTCDGAVWVERGLGIELEHPSIPLDSPAVVRRLAVHLCAQLGERLDDARPIADASGADGTRVHAVIAPVVPYGASISIRLPSRMSATMDALQQAGCWPAQWRPILDRLVLARANILITGSTGSGKTTLLKALLLNCRASERIVLVEEVRELQGLGDLNTVSLCARGKNVEGAGEVTMGDLVRSTLRMYPTRVVVGECRGEEVIDLMRVLNSGHCGGMSTLHANGVSRVPGRLISLGLLAHVEPNTMAGLADGAFDVVLHMERRPGKRYLAQIGILCTVEGRLVGRTVCSWDGRGEPVAGEAWRPFAERWGTKRAPERR</sequence>
<evidence type="ECO:0000256" key="1">
    <source>
        <dbReference type="ARBA" id="ARBA00006611"/>
    </source>
</evidence>
<proteinExistence type="inferred from homology"/>
<accession>A0AB34TAS1</accession>
<dbReference type="PANTHER" id="PTHR30486:SF6">
    <property type="entry name" value="TYPE IV PILUS RETRACTATION ATPASE PILT"/>
    <property type="match status" value="1"/>
</dbReference>
<organism evidence="3 4">
    <name type="scientific">Bifidobacterium animalis subsp. animalis MCC 0483</name>
    <dbReference type="NCBI Taxonomy" id="1365955"/>
    <lineage>
        <taxon>Bacteria</taxon>
        <taxon>Bacillati</taxon>
        <taxon>Actinomycetota</taxon>
        <taxon>Actinomycetes</taxon>
        <taxon>Bifidobacteriales</taxon>
        <taxon>Bifidobacteriaceae</taxon>
        <taxon>Bifidobacterium</taxon>
    </lineage>
</organism>
<reference evidence="3 4" key="1">
    <citation type="journal article" date="2015" name="Int J Genomics">
        <title>Comparative Genomics Revealed Genetic Diversity and Species/Strain-Level Differences in Carbohydrate Metabolism of Three Probiotic Bifidobacterial Species.</title>
        <authorList>
            <person name="Odamaki T."/>
            <person name="Horigome A."/>
            <person name="Sugahara H."/>
            <person name="Hashikura N."/>
            <person name="Minami J."/>
            <person name="Xiao J.Z."/>
            <person name="Abe F."/>
        </authorList>
    </citation>
    <scope>NUCLEOTIDE SEQUENCE [LARGE SCALE GENOMIC DNA]</scope>
    <source>
        <strain evidence="3 4">MCC 0483</strain>
    </source>
</reference>
<gene>
    <name evidence="3" type="ORF">BAAM0483_03010</name>
</gene>
<dbReference type="Proteomes" id="UP000037239">
    <property type="component" value="Unassembled WGS sequence"/>
</dbReference>
<evidence type="ECO:0000313" key="3">
    <source>
        <dbReference type="EMBL" id="KOA50959.1"/>
    </source>
</evidence>
<dbReference type="GO" id="GO:0016887">
    <property type="term" value="F:ATP hydrolysis activity"/>
    <property type="evidence" value="ECO:0007669"/>
    <property type="project" value="InterPro"/>
</dbReference>
<dbReference type="SUPFAM" id="SSF52540">
    <property type="entry name" value="P-loop containing nucleoside triphosphate hydrolases"/>
    <property type="match status" value="1"/>
</dbReference>
<protein>
    <submittedName>
        <fullName evidence="3">Pilus biosynthesis protein</fullName>
    </submittedName>
</protein>
<dbReference type="EMBL" id="AWFK01000004">
    <property type="protein sequence ID" value="KOA50959.1"/>
    <property type="molecule type" value="Genomic_DNA"/>
</dbReference>
<dbReference type="AlphaFoldDB" id="A0AB34TAS1"/>
<dbReference type="Pfam" id="PF00437">
    <property type="entry name" value="T2SSE"/>
    <property type="match status" value="1"/>
</dbReference>
<evidence type="ECO:0000313" key="4">
    <source>
        <dbReference type="Proteomes" id="UP000037239"/>
    </source>
</evidence>
<evidence type="ECO:0000259" key="2">
    <source>
        <dbReference type="Pfam" id="PF00437"/>
    </source>
</evidence>
<comment type="caution">
    <text evidence="3">The sequence shown here is derived from an EMBL/GenBank/DDBJ whole genome shotgun (WGS) entry which is preliminary data.</text>
</comment>
<feature type="domain" description="Bacterial type II secretion system protein E" evidence="2">
    <location>
        <begin position="115"/>
        <end position="369"/>
    </location>
</feature>
<comment type="similarity">
    <text evidence="1">Belongs to the GSP E family.</text>
</comment>
<name>A0AB34TAS1_9BIFI</name>
<dbReference type="PANTHER" id="PTHR30486">
    <property type="entry name" value="TWITCHING MOTILITY PROTEIN PILT"/>
    <property type="match status" value="1"/>
</dbReference>
<dbReference type="CDD" id="cd01130">
    <property type="entry name" value="VirB11-like_ATPase"/>
    <property type="match status" value="1"/>
</dbReference>
<dbReference type="Gene3D" id="3.30.450.90">
    <property type="match status" value="1"/>
</dbReference>